<dbReference type="InterPro" id="IPR020596">
    <property type="entry name" value="rRNA_Ade_Mease_Trfase_CS"/>
</dbReference>
<evidence type="ECO:0000256" key="5">
    <source>
        <dbReference type="ARBA" id="ARBA00022691"/>
    </source>
</evidence>
<keyword evidence="1 7" id="KW-0963">Cytoplasm</keyword>
<evidence type="ECO:0000256" key="8">
    <source>
        <dbReference type="PROSITE-ProRule" id="PRU01026"/>
    </source>
</evidence>
<evidence type="ECO:0000313" key="11">
    <source>
        <dbReference type="Proteomes" id="UP000280346"/>
    </source>
</evidence>
<dbReference type="Gene3D" id="1.10.8.100">
    <property type="entry name" value="Ribosomal RNA adenine dimethylase-like, domain 2"/>
    <property type="match status" value="1"/>
</dbReference>
<organism evidence="10 11">
    <name type="scientific">Azospirillum doebereinerae</name>
    <dbReference type="NCBI Taxonomy" id="92933"/>
    <lineage>
        <taxon>Bacteria</taxon>
        <taxon>Pseudomonadati</taxon>
        <taxon>Pseudomonadota</taxon>
        <taxon>Alphaproteobacteria</taxon>
        <taxon>Rhodospirillales</taxon>
        <taxon>Azospirillaceae</taxon>
        <taxon>Azospirillum</taxon>
    </lineage>
</organism>
<keyword evidence="5 7" id="KW-0949">S-adenosyl-L-methionine</keyword>
<dbReference type="InterPro" id="IPR001737">
    <property type="entry name" value="KsgA/Erm"/>
</dbReference>
<dbReference type="PANTHER" id="PTHR11727">
    <property type="entry name" value="DIMETHYLADENOSINE TRANSFERASE"/>
    <property type="match status" value="1"/>
</dbReference>
<dbReference type="EC" id="2.1.1.182" evidence="7"/>
<keyword evidence="4 7" id="KW-0808">Transferase</keyword>
<evidence type="ECO:0000256" key="6">
    <source>
        <dbReference type="ARBA" id="ARBA00022884"/>
    </source>
</evidence>
<gene>
    <name evidence="7 10" type="primary">rsmA</name>
    <name evidence="7" type="synonym">ksgA</name>
    <name evidence="10" type="ORF">EJ913_14440</name>
</gene>
<dbReference type="NCBIfam" id="TIGR00755">
    <property type="entry name" value="ksgA"/>
    <property type="match status" value="1"/>
</dbReference>
<feature type="binding site" evidence="7 8">
    <location>
        <position position="61"/>
    </location>
    <ligand>
        <name>S-adenosyl-L-methionine</name>
        <dbReference type="ChEBI" id="CHEBI:59789"/>
    </ligand>
</feature>
<dbReference type="FunFam" id="1.10.8.100:FF:000001">
    <property type="entry name" value="Ribosomal RNA small subunit methyltransferase A"/>
    <property type="match status" value="1"/>
</dbReference>
<dbReference type="PANTHER" id="PTHR11727:SF7">
    <property type="entry name" value="DIMETHYLADENOSINE TRANSFERASE-RELATED"/>
    <property type="match status" value="1"/>
</dbReference>
<accession>A0A3S0V694</accession>
<reference evidence="10 11" key="1">
    <citation type="submission" date="2018-12" db="EMBL/GenBank/DDBJ databases">
        <authorList>
            <person name="Yang Y."/>
        </authorList>
    </citation>
    <scope>NUCLEOTIDE SEQUENCE [LARGE SCALE GENOMIC DNA]</scope>
    <source>
        <strain evidence="10 11">GSF71</strain>
    </source>
</reference>
<name>A0A3S0V694_9PROT</name>
<comment type="caution">
    <text evidence="10">The sequence shown here is derived from an EMBL/GenBank/DDBJ whole genome shotgun (WGS) entry which is preliminary data.</text>
</comment>
<feature type="binding site" evidence="7 8">
    <location>
        <position position="83"/>
    </location>
    <ligand>
        <name>S-adenosyl-L-methionine</name>
        <dbReference type="ChEBI" id="CHEBI:59789"/>
    </ligand>
</feature>
<keyword evidence="3 7" id="KW-0489">Methyltransferase</keyword>
<evidence type="ECO:0000256" key="7">
    <source>
        <dbReference type="HAMAP-Rule" id="MF_00607"/>
    </source>
</evidence>
<dbReference type="HAMAP" id="MF_00607">
    <property type="entry name" value="16SrRNA_methyltr_A"/>
    <property type="match status" value="1"/>
</dbReference>
<dbReference type="PROSITE" id="PS51689">
    <property type="entry name" value="SAM_RNA_A_N6_MT"/>
    <property type="match status" value="1"/>
</dbReference>
<sequence length="292" mass="31251">MPAPVPAFDPHALPPLRDVIARFELGAKKSLGQNFLLDLNLTGRIARSAGPMKGVSIIEVGPGPGGLTRALLTTDAPKVIAIERDRRFIEALQDVVDAAGGRLSIVEADALTVDPETLAPAPRAIVANLPYNVATPLLLGWLARIDAYVSLTLMFQREVADRLVAEPGSKAYGRLSVITQWRSDARVLFNLPPRAFTPPPKVESTVVHLTPRANPEPADWKTLEKVTAAAFGQRRKMLRQSLKSLGNAEALLEEVGIAPTARAEEIDVAGFAALARAHRAREALAGEATPPA</sequence>
<dbReference type="Proteomes" id="UP000280346">
    <property type="component" value="Unassembled WGS sequence"/>
</dbReference>
<dbReference type="InterPro" id="IPR011530">
    <property type="entry name" value="rRNA_adenine_dimethylase"/>
</dbReference>
<dbReference type="AlphaFoldDB" id="A0A3S0V694"/>
<dbReference type="SUPFAM" id="SSF53335">
    <property type="entry name" value="S-adenosyl-L-methionine-dependent methyltransferases"/>
    <property type="match status" value="1"/>
</dbReference>
<comment type="catalytic activity">
    <reaction evidence="7">
        <text>adenosine(1518)/adenosine(1519) in 16S rRNA + 4 S-adenosyl-L-methionine = N(6)-dimethyladenosine(1518)/N(6)-dimethyladenosine(1519) in 16S rRNA + 4 S-adenosyl-L-homocysteine + 4 H(+)</text>
        <dbReference type="Rhea" id="RHEA:19609"/>
        <dbReference type="Rhea" id="RHEA-COMP:10232"/>
        <dbReference type="Rhea" id="RHEA-COMP:10233"/>
        <dbReference type="ChEBI" id="CHEBI:15378"/>
        <dbReference type="ChEBI" id="CHEBI:57856"/>
        <dbReference type="ChEBI" id="CHEBI:59789"/>
        <dbReference type="ChEBI" id="CHEBI:74411"/>
        <dbReference type="ChEBI" id="CHEBI:74493"/>
        <dbReference type="EC" id="2.1.1.182"/>
    </reaction>
</comment>
<dbReference type="GO" id="GO:0003723">
    <property type="term" value="F:RNA binding"/>
    <property type="evidence" value="ECO:0007669"/>
    <property type="project" value="UniProtKB-UniRule"/>
</dbReference>
<comment type="function">
    <text evidence="7">Specifically dimethylates two adjacent adenosines (A1518 and A1519) in the loop of a conserved hairpin near the 3'-end of 16S rRNA in the 30S particle. May play a critical role in biogenesis of 30S subunits.</text>
</comment>
<evidence type="ECO:0000256" key="2">
    <source>
        <dbReference type="ARBA" id="ARBA00022552"/>
    </source>
</evidence>
<dbReference type="InterPro" id="IPR029063">
    <property type="entry name" value="SAM-dependent_MTases_sf"/>
</dbReference>
<dbReference type="Gene3D" id="3.40.50.150">
    <property type="entry name" value="Vaccinia Virus protein VP39"/>
    <property type="match status" value="1"/>
</dbReference>
<keyword evidence="11" id="KW-1185">Reference proteome</keyword>
<evidence type="ECO:0000256" key="4">
    <source>
        <dbReference type="ARBA" id="ARBA00022679"/>
    </source>
</evidence>
<feature type="binding site" evidence="7 8">
    <location>
        <position position="128"/>
    </location>
    <ligand>
        <name>S-adenosyl-L-methionine</name>
        <dbReference type="ChEBI" id="CHEBI:59789"/>
    </ligand>
</feature>
<dbReference type="InterPro" id="IPR023165">
    <property type="entry name" value="rRNA_Ade_diMease-like_C"/>
</dbReference>
<dbReference type="EMBL" id="RZIJ01000010">
    <property type="protein sequence ID" value="RUQ70288.1"/>
    <property type="molecule type" value="Genomic_DNA"/>
</dbReference>
<dbReference type="SMART" id="SM00650">
    <property type="entry name" value="rADc"/>
    <property type="match status" value="1"/>
</dbReference>
<dbReference type="GO" id="GO:0052908">
    <property type="term" value="F:16S rRNA (adenine(1518)-N(6)/adenine(1519)-N(6))-dimethyltransferase activity"/>
    <property type="evidence" value="ECO:0007669"/>
    <property type="project" value="UniProtKB-EC"/>
</dbReference>
<dbReference type="OrthoDB" id="9814755at2"/>
<comment type="similarity">
    <text evidence="7">Belongs to the class I-like SAM-binding methyltransferase superfamily. rRNA adenine N(6)-methyltransferase family. RsmA subfamily.</text>
</comment>
<feature type="binding site" evidence="7 8">
    <location>
        <position position="36"/>
    </location>
    <ligand>
        <name>S-adenosyl-L-methionine</name>
        <dbReference type="ChEBI" id="CHEBI:59789"/>
    </ligand>
</feature>
<evidence type="ECO:0000256" key="3">
    <source>
        <dbReference type="ARBA" id="ARBA00022603"/>
    </source>
</evidence>
<dbReference type="CDD" id="cd02440">
    <property type="entry name" value="AdoMet_MTases"/>
    <property type="match status" value="1"/>
</dbReference>
<dbReference type="Pfam" id="PF00398">
    <property type="entry name" value="RrnaAD"/>
    <property type="match status" value="1"/>
</dbReference>
<feature type="binding site" evidence="7 8">
    <location>
        <position position="34"/>
    </location>
    <ligand>
        <name>S-adenosyl-L-methionine</name>
        <dbReference type="ChEBI" id="CHEBI:59789"/>
    </ligand>
</feature>
<evidence type="ECO:0000256" key="1">
    <source>
        <dbReference type="ARBA" id="ARBA00022490"/>
    </source>
</evidence>
<feature type="domain" description="Ribosomal RNA adenine methylase transferase N-terminal" evidence="9">
    <location>
        <begin position="41"/>
        <end position="213"/>
    </location>
</feature>
<dbReference type="PROSITE" id="PS01131">
    <property type="entry name" value="RRNA_A_DIMETH"/>
    <property type="match status" value="1"/>
</dbReference>
<keyword evidence="2 7" id="KW-0698">rRNA processing</keyword>
<keyword evidence="6 7" id="KW-0694">RNA-binding</keyword>
<dbReference type="InterPro" id="IPR020598">
    <property type="entry name" value="rRNA_Ade_methylase_Trfase_N"/>
</dbReference>
<dbReference type="GO" id="GO:0005829">
    <property type="term" value="C:cytosol"/>
    <property type="evidence" value="ECO:0007669"/>
    <property type="project" value="TreeGrafter"/>
</dbReference>
<evidence type="ECO:0000313" key="10">
    <source>
        <dbReference type="EMBL" id="RUQ70288.1"/>
    </source>
</evidence>
<proteinExistence type="inferred from homology"/>
<comment type="subcellular location">
    <subcellularLocation>
        <location evidence="7">Cytoplasm</location>
    </subcellularLocation>
</comment>
<feature type="binding site" evidence="7 8">
    <location>
        <position position="109"/>
    </location>
    <ligand>
        <name>S-adenosyl-L-methionine</name>
        <dbReference type="ChEBI" id="CHEBI:59789"/>
    </ligand>
</feature>
<dbReference type="RefSeq" id="WP_126999193.1">
    <property type="nucleotide sequence ID" value="NZ_CP173190.1"/>
</dbReference>
<evidence type="ECO:0000259" key="9">
    <source>
        <dbReference type="SMART" id="SM00650"/>
    </source>
</evidence>
<protein>
    <recommendedName>
        <fullName evidence="7">Ribosomal RNA small subunit methyltransferase A</fullName>
        <ecNumber evidence="7">2.1.1.182</ecNumber>
    </recommendedName>
    <alternativeName>
        <fullName evidence="7">16S rRNA (adenine(1518)-N(6)/adenine(1519)-N(6))-dimethyltransferase</fullName>
    </alternativeName>
    <alternativeName>
        <fullName evidence="7">16S rRNA dimethyladenosine transferase</fullName>
    </alternativeName>
    <alternativeName>
        <fullName evidence="7">16S rRNA dimethylase</fullName>
    </alternativeName>
    <alternativeName>
        <fullName evidence="7">S-adenosylmethionine-6-N', N'-adenosyl(rRNA) dimethyltransferase</fullName>
    </alternativeName>
</protein>